<organism evidence="6 7">
    <name type="scientific">Frondihabitans cladoniiphilus</name>
    <dbReference type="NCBI Taxonomy" id="715785"/>
    <lineage>
        <taxon>Bacteria</taxon>
        <taxon>Bacillati</taxon>
        <taxon>Actinomycetota</taxon>
        <taxon>Actinomycetes</taxon>
        <taxon>Micrococcales</taxon>
        <taxon>Microbacteriaceae</taxon>
        <taxon>Frondihabitans</taxon>
    </lineage>
</organism>
<keyword evidence="4" id="KW-0175">Coiled coil</keyword>
<dbReference type="SUPFAM" id="SSF52540">
    <property type="entry name" value="P-loop containing nucleoside triphosphate hydrolases"/>
    <property type="match status" value="1"/>
</dbReference>
<feature type="domain" description="Rad50/SbcC-type AAA" evidence="5">
    <location>
        <begin position="5"/>
        <end position="191"/>
    </location>
</feature>
<comment type="similarity">
    <text evidence="1">Belongs to the SMC family. SbcC subfamily.</text>
</comment>
<dbReference type="Pfam" id="PF13476">
    <property type="entry name" value="AAA_23"/>
    <property type="match status" value="1"/>
</dbReference>
<dbReference type="Pfam" id="PF13558">
    <property type="entry name" value="SbcC_Walker_B"/>
    <property type="match status" value="1"/>
</dbReference>
<reference evidence="7" key="1">
    <citation type="journal article" date="2019" name="Int. J. Syst. Evol. Microbiol.">
        <title>The Global Catalogue of Microorganisms (GCM) 10K type strain sequencing project: providing services to taxonomists for standard genome sequencing and annotation.</title>
        <authorList>
            <consortium name="The Broad Institute Genomics Platform"/>
            <consortium name="The Broad Institute Genome Sequencing Center for Infectious Disease"/>
            <person name="Wu L."/>
            <person name="Ma J."/>
        </authorList>
    </citation>
    <scope>NUCLEOTIDE SEQUENCE [LARGE SCALE GENOMIC DNA]</scope>
    <source>
        <strain evidence="7">JCM 18956</strain>
    </source>
</reference>
<dbReference type="Gene3D" id="3.40.50.300">
    <property type="entry name" value="P-loop containing nucleotide triphosphate hydrolases"/>
    <property type="match status" value="2"/>
</dbReference>
<dbReference type="InterPro" id="IPR038729">
    <property type="entry name" value="Rad50/SbcC_AAA"/>
</dbReference>
<evidence type="ECO:0000256" key="2">
    <source>
        <dbReference type="ARBA" id="ARBA00011322"/>
    </source>
</evidence>
<dbReference type="PANTHER" id="PTHR32114">
    <property type="entry name" value="ABC TRANSPORTER ABCH.3"/>
    <property type="match status" value="1"/>
</dbReference>
<evidence type="ECO:0000313" key="6">
    <source>
        <dbReference type="EMBL" id="GAA4679309.1"/>
    </source>
</evidence>
<comment type="subunit">
    <text evidence="2">Heterodimer of SbcC and SbcD.</text>
</comment>
<dbReference type="Proteomes" id="UP001501295">
    <property type="component" value="Unassembled WGS sequence"/>
</dbReference>
<dbReference type="EMBL" id="BAABLM010000005">
    <property type="protein sequence ID" value="GAA4679309.1"/>
    <property type="molecule type" value="Genomic_DNA"/>
</dbReference>
<protein>
    <recommendedName>
        <fullName evidence="3">Nuclease SbcCD subunit C</fullName>
    </recommendedName>
</protein>
<evidence type="ECO:0000256" key="1">
    <source>
        <dbReference type="ARBA" id="ARBA00006930"/>
    </source>
</evidence>
<sequence length="984" mass="102665">MQLHRLTLRAIGPYAAEQTIDFGALGRSGLFLLEGPTGSGKSTIIDAMVFALYGVQAGEGASTDRLHSHHAARGVEPFVELVFETGAGIHRVRRSPAWWRPKSRGDGVTRANASATLVRLATPEAADGEVLSTSAQEVGGEIARILGLTRQQFVQTVVLPQGEFAKFLGATGEERRLVLQSLFGTEIYEKTTQALVERRKAAHASVVAADRAVDEAMVRLREASDVPDLEPTAVDELVARLTTSDVAARADRETAQSTATAARSRQTTERALEAALARRLSLLSEKVALDGRAADIDASRRRLELGRRAASLQGPIAEARAAAATLASAVEKYDAVLRAHPSHAGRSRDEVAALRDQALGDLATLRPLVALEAGLDGRALALAGAREALETLSGRIDEAEAAAAERPGARPPLVDALATASAAVRDIADAERAVTAATALVAEVEVFERLREGVVAAQEGRAFAADEARAAVEAEAELRRRRIDGMAGELARGLRAGDACPVCGSVAHPTLAVTTAEHPDDEAIEKAEAERTRADAALARASEAAAHASARRDAAAAALGGHDGETAAALLASARTDLDTARGSAAEEGEARAALAAFDAATEAARTDLAALREQRSREVARAESDSESLEADRRRVAEAVGERAVGCAELVAVVDDERAAVEAVLEATAALETARSADTSRRAAVASALIEAGFDTAGDAEAAALDASALETLDRDIAGFDAQRAVVASGLAAPEVASLTGDETTDLAAADLEVTAAESLLEEATIGAGRTTDRLARTRAARSALERAEEVALDVAAEARAAVRMADVATAVDGQNLRGVTLGTYVLLRRFDDVVAAANARLGVMSSGRYLLEAAERETGARSRKVGLALAIRDNTTDTTRDPKSFSGGETFYASLSLALGLADVVQSESGGLDLGTLFVDEGFGTLDPETLDAVMTELGRLSAHGRVVGIVSHVEELKQRIADRIEVRRLPDGSSTLRSTAG</sequence>
<proteinExistence type="inferred from homology"/>
<evidence type="ECO:0000256" key="4">
    <source>
        <dbReference type="SAM" id="Coils"/>
    </source>
</evidence>
<evidence type="ECO:0000256" key="3">
    <source>
        <dbReference type="ARBA" id="ARBA00013368"/>
    </source>
</evidence>
<dbReference type="RefSeq" id="WP_345376275.1">
    <property type="nucleotide sequence ID" value="NZ_BAABLM010000005.1"/>
</dbReference>
<gene>
    <name evidence="6" type="ORF">GCM10025780_25430</name>
</gene>
<dbReference type="PANTHER" id="PTHR32114:SF2">
    <property type="entry name" value="ABC TRANSPORTER ABCH.3"/>
    <property type="match status" value="1"/>
</dbReference>
<keyword evidence="7" id="KW-1185">Reference proteome</keyword>
<comment type="caution">
    <text evidence="6">The sequence shown here is derived from an EMBL/GenBank/DDBJ whole genome shotgun (WGS) entry which is preliminary data.</text>
</comment>
<dbReference type="InterPro" id="IPR027417">
    <property type="entry name" value="P-loop_NTPase"/>
</dbReference>
<evidence type="ECO:0000259" key="5">
    <source>
        <dbReference type="Pfam" id="PF13476"/>
    </source>
</evidence>
<feature type="coiled-coil region" evidence="4">
    <location>
        <begin position="613"/>
        <end position="640"/>
    </location>
</feature>
<accession>A0ABP8W320</accession>
<evidence type="ECO:0000313" key="7">
    <source>
        <dbReference type="Proteomes" id="UP001501295"/>
    </source>
</evidence>
<name>A0ABP8W320_9MICO</name>